<keyword evidence="2" id="KW-1185">Reference proteome</keyword>
<protein>
    <recommendedName>
        <fullName evidence="3">RES domain-containing protein</fullName>
    </recommendedName>
</protein>
<evidence type="ECO:0000313" key="2">
    <source>
        <dbReference type="Proteomes" id="UP001296873"/>
    </source>
</evidence>
<sequence>MLPLYHGCPCLADAARILQDGLRQIPRPHPDPRRARLAPIQGRVYLTPDFATAVGYATTNARNDWRAFAPAGDHAVVFEVAVTPNRPDLWPDEDTLGDAVVVALRECRTEQHLGRASDLIPGPALDFGNENVAAAVGRDRDLRAHLIAAAETGLDPELLCALDQMDPDNPDGVAIAEAGKTLLDRGLHPELRRRLLDAGTCVSLPGPVSVDLARRVPRETLAGTPVEPAALMPWPEPRVIGSPDLKI</sequence>
<dbReference type="RefSeq" id="WP_200338720.1">
    <property type="nucleotide sequence ID" value="NZ_NRRL01000001.1"/>
</dbReference>
<evidence type="ECO:0008006" key="3">
    <source>
        <dbReference type="Google" id="ProtNLM"/>
    </source>
</evidence>
<reference evidence="1 2" key="1">
    <citation type="journal article" date="2020" name="Microorganisms">
        <title>Osmotic Adaptation and Compatible Solute Biosynthesis of Phototrophic Bacteria as Revealed from Genome Analyses.</title>
        <authorList>
            <person name="Imhoff J.F."/>
            <person name="Rahn T."/>
            <person name="Kunzel S."/>
            <person name="Keller A."/>
            <person name="Neulinger S.C."/>
        </authorList>
    </citation>
    <scope>NUCLEOTIDE SEQUENCE [LARGE SCALE GENOMIC DNA]</scope>
    <source>
        <strain evidence="1 2">DSM 9895</strain>
    </source>
</reference>
<dbReference type="EMBL" id="NRRL01000001">
    <property type="protein sequence ID" value="MBK1666664.1"/>
    <property type="molecule type" value="Genomic_DNA"/>
</dbReference>
<gene>
    <name evidence="1" type="ORF">CKO28_01220</name>
</gene>
<evidence type="ECO:0000313" key="1">
    <source>
        <dbReference type="EMBL" id="MBK1666664.1"/>
    </source>
</evidence>
<organism evidence="1 2">
    <name type="scientific">Rhodovibrio sodomensis</name>
    <dbReference type="NCBI Taxonomy" id="1088"/>
    <lineage>
        <taxon>Bacteria</taxon>
        <taxon>Pseudomonadati</taxon>
        <taxon>Pseudomonadota</taxon>
        <taxon>Alphaproteobacteria</taxon>
        <taxon>Rhodospirillales</taxon>
        <taxon>Rhodovibrionaceae</taxon>
        <taxon>Rhodovibrio</taxon>
    </lineage>
</organism>
<comment type="caution">
    <text evidence="1">The sequence shown here is derived from an EMBL/GenBank/DDBJ whole genome shotgun (WGS) entry which is preliminary data.</text>
</comment>
<accession>A0ABS1D9G4</accession>
<proteinExistence type="predicted"/>
<dbReference type="Proteomes" id="UP001296873">
    <property type="component" value="Unassembled WGS sequence"/>
</dbReference>
<name>A0ABS1D9G4_9PROT</name>